<dbReference type="InterPro" id="IPR016166">
    <property type="entry name" value="FAD-bd_PCMH"/>
</dbReference>
<dbReference type="PROSITE" id="PS51387">
    <property type="entry name" value="FAD_PCMH"/>
    <property type="match status" value="1"/>
</dbReference>
<dbReference type="SUPFAM" id="SSF55447">
    <property type="entry name" value="CO dehydrogenase flavoprotein C-terminal domain-like"/>
    <property type="match status" value="1"/>
</dbReference>
<dbReference type="Pfam" id="PF00941">
    <property type="entry name" value="FAD_binding_5"/>
    <property type="match status" value="1"/>
</dbReference>
<dbReference type="SMART" id="SM01092">
    <property type="entry name" value="CO_deh_flav_C"/>
    <property type="match status" value="1"/>
</dbReference>
<dbReference type="PANTHER" id="PTHR42659">
    <property type="entry name" value="XANTHINE DEHYDROGENASE SUBUNIT C-RELATED"/>
    <property type="match status" value="1"/>
</dbReference>
<dbReference type="EMBL" id="SOZD01000005">
    <property type="protein sequence ID" value="TFF20769.1"/>
    <property type="molecule type" value="Genomic_DNA"/>
</dbReference>
<reference evidence="5 6" key="1">
    <citation type="submission" date="2019-03" db="EMBL/GenBank/DDBJ databases">
        <title>Jiella endophytica sp. nov., a novel endophytic bacterium isolated from root of Ficus microcarpa Linn. f.</title>
        <authorList>
            <person name="Tuo L."/>
        </authorList>
    </citation>
    <scope>NUCLEOTIDE SEQUENCE [LARGE SCALE GENOMIC DNA]</scope>
    <source>
        <strain evidence="5 6">CBS5Q-3</strain>
    </source>
</reference>
<dbReference type="AlphaFoldDB" id="A0A4Y8RRX2"/>
<gene>
    <name evidence="5" type="ORF">E3C22_00885</name>
    <name evidence="4" type="ORF">E3C22_17925</name>
</gene>
<dbReference type="SUPFAM" id="SSF56176">
    <property type="entry name" value="FAD-binding/transporter-associated domain-like"/>
    <property type="match status" value="1"/>
</dbReference>
<dbReference type="InterPro" id="IPR036683">
    <property type="entry name" value="CO_DH_flav_C_dom_sf"/>
</dbReference>
<feature type="domain" description="FAD-binding PCMH-type" evidence="3">
    <location>
        <begin position="1"/>
        <end position="222"/>
    </location>
</feature>
<keyword evidence="6" id="KW-1185">Reference proteome</keyword>
<evidence type="ECO:0000256" key="1">
    <source>
        <dbReference type="ARBA" id="ARBA00022630"/>
    </source>
</evidence>
<evidence type="ECO:0000256" key="2">
    <source>
        <dbReference type="ARBA" id="ARBA00022827"/>
    </source>
</evidence>
<dbReference type="OrthoDB" id="9814706at2"/>
<evidence type="ECO:0000259" key="3">
    <source>
        <dbReference type="PROSITE" id="PS51387"/>
    </source>
</evidence>
<dbReference type="InterPro" id="IPR005107">
    <property type="entry name" value="CO_DH_flav_C"/>
</dbReference>
<evidence type="ECO:0000313" key="6">
    <source>
        <dbReference type="Proteomes" id="UP000298179"/>
    </source>
</evidence>
<comment type="caution">
    <text evidence="5">The sequence shown here is derived from an EMBL/GenBank/DDBJ whole genome shotgun (WGS) entry which is preliminary data.</text>
</comment>
<dbReference type="InterPro" id="IPR036318">
    <property type="entry name" value="FAD-bd_PCMH-like_sf"/>
</dbReference>
<dbReference type="Pfam" id="PF03450">
    <property type="entry name" value="CO_deh_flav_C"/>
    <property type="match status" value="1"/>
</dbReference>
<sequence>MNLFEYVRPASVAEAIAAAGEPNSAYLGAGTNLLDLMKGGALTPARLVDLTHLPDLGSIETLPDGSTRIGALVKNAALAHDTDFAKRFPVVAEALLSGASAQLRNAATVGGNLMQRTRCPYFTDTASACNKRQPGSGCDAIGGENRSHAVLGWSENCIAVHPSDFCVALTALGAIVEIEGTTGRREVPITEFFLLPGDTPEKETVLEAGEMIVAVRLPAEAAKLAANQRYLKVRERTSYAFALASAAAALTIENGAITEARLALGGVAPKPWRASEAEAALVGKAPGKEAFAAAAEAAFAEAKPSGDNAYKIELGKRVVARVLAMAAAGTPERMPALPASAFAPLPEGVVNV</sequence>
<name>A0A4Y8RRX2_9HYPH</name>
<dbReference type="Gene3D" id="3.30.43.10">
    <property type="entry name" value="Uridine Diphospho-n-acetylenolpyruvylglucosamine Reductase, domain 2"/>
    <property type="match status" value="1"/>
</dbReference>
<accession>A0A4Y8RRX2</accession>
<organism evidence="5 6">
    <name type="scientific">Jiella endophytica</name>
    <dbReference type="NCBI Taxonomy" id="2558362"/>
    <lineage>
        <taxon>Bacteria</taxon>
        <taxon>Pseudomonadati</taxon>
        <taxon>Pseudomonadota</taxon>
        <taxon>Alphaproteobacteria</taxon>
        <taxon>Hyphomicrobiales</taxon>
        <taxon>Aurantimonadaceae</taxon>
        <taxon>Jiella</taxon>
    </lineage>
</organism>
<dbReference type="PANTHER" id="PTHR42659:SF9">
    <property type="entry name" value="XANTHINE DEHYDROGENASE FAD-BINDING SUBUNIT XDHB-RELATED"/>
    <property type="match status" value="1"/>
</dbReference>
<proteinExistence type="predicted"/>
<keyword evidence="1" id="KW-0285">Flavoprotein</keyword>
<dbReference type="InterPro" id="IPR016167">
    <property type="entry name" value="FAD-bd_PCMH_sub1"/>
</dbReference>
<dbReference type="GO" id="GO:0071949">
    <property type="term" value="F:FAD binding"/>
    <property type="evidence" value="ECO:0007669"/>
    <property type="project" value="InterPro"/>
</dbReference>
<dbReference type="GO" id="GO:0016491">
    <property type="term" value="F:oxidoreductase activity"/>
    <property type="evidence" value="ECO:0007669"/>
    <property type="project" value="InterPro"/>
</dbReference>
<dbReference type="InterPro" id="IPR051312">
    <property type="entry name" value="Diverse_Substr_Oxidored"/>
</dbReference>
<protein>
    <submittedName>
        <fullName evidence="5">Xanthine dehydrogenase family protein subunit M</fullName>
    </submittedName>
</protein>
<keyword evidence="2" id="KW-0274">FAD</keyword>
<dbReference type="Proteomes" id="UP000298179">
    <property type="component" value="Unassembled WGS sequence"/>
</dbReference>
<dbReference type="EMBL" id="SOZD01000001">
    <property type="protein sequence ID" value="TFF27070.1"/>
    <property type="molecule type" value="Genomic_DNA"/>
</dbReference>
<dbReference type="RefSeq" id="WP_134759318.1">
    <property type="nucleotide sequence ID" value="NZ_SOZD01000001.1"/>
</dbReference>
<dbReference type="Gene3D" id="3.30.390.50">
    <property type="entry name" value="CO dehydrogenase flavoprotein, C-terminal domain"/>
    <property type="match status" value="1"/>
</dbReference>
<evidence type="ECO:0000313" key="4">
    <source>
        <dbReference type="EMBL" id="TFF20769.1"/>
    </source>
</evidence>
<evidence type="ECO:0000313" key="5">
    <source>
        <dbReference type="EMBL" id="TFF27070.1"/>
    </source>
</evidence>
<dbReference type="InterPro" id="IPR002346">
    <property type="entry name" value="Mopterin_DH_FAD-bd"/>
</dbReference>
<dbReference type="InterPro" id="IPR016169">
    <property type="entry name" value="FAD-bd_PCMH_sub2"/>
</dbReference>
<dbReference type="Gene3D" id="3.30.465.10">
    <property type="match status" value="2"/>
</dbReference>